<dbReference type="InterPro" id="IPR047688">
    <property type="entry name" value="Endonuc_SmrA"/>
</dbReference>
<evidence type="ECO:0000259" key="1">
    <source>
        <dbReference type="PROSITE" id="PS50828"/>
    </source>
</evidence>
<dbReference type="PROSITE" id="PS50828">
    <property type="entry name" value="SMR"/>
    <property type="match status" value="1"/>
</dbReference>
<evidence type="ECO:0000313" key="2">
    <source>
        <dbReference type="EMBL" id="EAW30550.1"/>
    </source>
</evidence>
<dbReference type="SUPFAM" id="SSF160443">
    <property type="entry name" value="SMR domain-like"/>
    <property type="match status" value="1"/>
</dbReference>
<proteinExistence type="predicted"/>
<dbReference type="SMART" id="SM00463">
    <property type="entry name" value="SMR"/>
    <property type="match status" value="1"/>
</dbReference>
<dbReference type="eggNOG" id="COG2840">
    <property type="taxonomic scope" value="Bacteria"/>
</dbReference>
<evidence type="ECO:0000313" key="3">
    <source>
        <dbReference type="Proteomes" id="UP000004931"/>
    </source>
</evidence>
<dbReference type="NCBIfam" id="NF033154">
    <property type="entry name" value="endonuc_SmrA"/>
    <property type="match status" value="1"/>
</dbReference>
<accession>A0YEV5</accession>
<dbReference type="InterPro" id="IPR036063">
    <property type="entry name" value="Smr_dom_sf"/>
</dbReference>
<organism evidence="2 3">
    <name type="scientific">marine gamma proteobacterium HTCC2143</name>
    <dbReference type="NCBI Taxonomy" id="247633"/>
    <lineage>
        <taxon>Bacteria</taxon>
        <taxon>Pseudomonadati</taxon>
        <taxon>Pseudomonadota</taxon>
        <taxon>Gammaproteobacteria</taxon>
        <taxon>Cellvibrionales</taxon>
        <taxon>Spongiibacteraceae</taxon>
        <taxon>BD1-7 clade</taxon>
    </lineage>
</organism>
<name>A0YEV5_9GAMM</name>
<dbReference type="PANTHER" id="PTHR35562">
    <property type="entry name" value="DNA ENDONUCLEASE SMRA-RELATED"/>
    <property type="match status" value="1"/>
</dbReference>
<protein>
    <recommendedName>
        <fullName evidence="1">Smr domain-containing protein</fullName>
    </recommendedName>
</protein>
<dbReference type="OrthoDB" id="9808881at2"/>
<reference evidence="2 3" key="1">
    <citation type="journal article" date="2010" name="J. Bacteriol.">
        <title>Genome sequence of the oligotrophic marine Gammaproteobacterium HTCC2143, isolated from the Oregon Coast.</title>
        <authorList>
            <person name="Oh H.M."/>
            <person name="Kang I."/>
            <person name="Ferriera S."/>
            <person name="Giovannoni S.J."/>
            <person name="Cho J.C."/>
        </authorList>
    </citation>
    <scope>NUCLEOTIDE SEQUENCE [LARGE SCALE GENOMIC DNA]</scope>
    <source>
        <strain evidence="2 3">HTCC2143</strain>
    </source>
</reference>
<dbReference type="EMBL" id="AAVT01000007">
    <property type="protein sequence ID" value="EAW30550.1"/>
    <property type="molecule type" value="Genomic_DNA"/>
</dbReference>
<dbReference type="Pfam" id="PF01713">
    <property type="entry name" value="Smr"/>
    <property type="match status" value="1"/>
</dbReference>
<dbReference type="InterPro" id="IPR002625">
    <property type="entry name" value="Smr_dom"/>
</dbReference>
<dbReference type="Gene3D" id="3.30.1370.110">
    <property type="match status" value="1"/>
</dbReference>
<comment type="caution">
    <text evidence="2">The sequence shown here is derived from an EMBL/GenBank/DDBJ whole genome shotgun (WGS) entry which is preliminary data.</text>
</comment>
<dbReference type="AlphaFoldDB" id="A0YEV5"/>
<feature type="domain" description="Smr" evidence="1">
    <location>
        <begin position="96"/>
        <end position="177"/>
    </location>
</feature>
<gene>
    <name evidence="2" type="ORF">GP2143_00387</name>
</gene>
<keyword evidence="3" id="KW-1185">Reference proteome</keyword>
<sequence>MDTSDENNLFMQEMVDVEPITLKKKVTLKKGVESQLSLRARREAAVKDLSKDSNHLSTDHVEMLDPFYLLEFKRPGVQVGVFKKLKRGKYSADARLDLHRMTVEVARKEVFSFIKDCVSYDIRSLIIVHGKGNHSHNTEAQLKSYINKWLPDLDEVQAFASAQPQHGGLGAVYVLLGKSEKKKQENRDRLSRGRIFAG</sequence>
<dbReference type="STRING" id="247633.GP2143_00387"/>
<dbReference type="GO" id="GO:0004520">
    <property type="term" value="F:DNA endonuclease activity"/>
    <property type="evidence" value="ECO:0007669"/>
    <property type="project" value="TreeGrafter"/>
</dbReference>
<dbReference type="Proteomes" id="UP000004931">
    <property type="component" value="Unassembled WGS sequence"/>
</dbReference>
<dbReference type="PANTHER" id="PTHR35562:SF2">
    <property type="entry name" value="DNA ENDONUCLEASE SMRA-RELATED"/>
    <property type="match status" value="1"/>
</dbReference>